<feature type="domain" description="BioF2-like acetyltransferase" evidence="7">
    <location>
        <begin position="170"/>
        <end position="305"/>
    </location>
</feature>
<keyword evidence="2 8" id="KW-0808">Transferase</keyword>
<dbReference type="Proteomes" id="UP000324021">
    <property type="component" value="Unassembled WGS sequence"/>
</dbReference>
<comment type="similarity">
    <text evidence="1">Belongs to the FemABX family.</text>
</comment>
<dbReference type="InterPro" id="IPR016181">
    <property type="entry name" value="Acyl_CoA_acyltransferase"/>
</dbReference>
<evidence type="ECO:0000259" key="7">
    <source>
        <dbReference type="Pfam" id="PF13480"/>
    </source>
</evidence>
<evidence type="ECO:0000313" key="8">
    <source>
        <dbReference type="EMBL" id="SDD39897.1"/>
    </source>
</evidence>
<evidence type="ECO:0000256" key="5">
    <source>
        <dbReference type="ARBA" id="ARBA00023315"/>
    </source>
</evidence>
<evidence type="ECO:0000256" key="4">
    <source>
        <dbReference type="ARBA" id="ARBA00022984"/>
    </source>
</evidence>
<dbReference type="InterPro" id="IPR003447">
    <property type="entry name" value="FEMABX"/>
</dbReference>
<reference evidence="9" key="1">
    <citation type="submission" date="2016-10" db="EMBL/GenBank/DDBJ databases">
        <authorList>
            <person name="de Groot N.N."/>
        </authorList>
    </citation>
    <scope>NUCLEOTIDE SEQUENCE [LARGE SCALE GENOMIC DNA]</scope>
    <source>
        <strain evidence="9">CDM_6</strain>
    </source>
</reference>
<dbReference type="GO" id="GO:0044038">
    <property type="term" value="P:cell wall macromolecule biosynthetic process"/>
    <property type="evidence" value="ECO:0007669"/>
    <property type="project" value="InterPro"/>
</dbReference>
<proteinExistence type="inferred from homology"/>
<evidence type="ECO:0000313" key="10">
    <source>
        <dbReference type="Proteomes" id="UP000199320"/>
    </source>
</evidence>
<evidence type="ECO:0000256" key="3">
    <source>
        <dbReference type="ARBA" id="ARBA00022960"/>
    </source>
</evidence>
<dbReference type="PROSITE" id="PS51191">
    <property type="entry name" value="FEMABX"/>
    <property type="match status" value="1"/>
</dbReference>
<evidence type="ECO:0000313" key="11">
    <source>
        <dbReference type="Proteomes" id="UP000324021"/>
    </source>
</evidence>
<dbReference type="Gene3D" id="3.40.630.30">
    <property type="match status" value="1"/>
</dbReference>
<dbReference type="PANTHER" id="PTHR36174:SF1">
    <property type="entry name" value="LIPID II:GLYCINE GLYCYLTRANSFERASE"/>
    <property type="match status" value="1"/>
</dbReference>
<gene>
    <name evidence="9" type="ORF">SAMN04488694_12131</name>
    <name evidence="8" type="ORF">SAMN05192552_102127</name>
</gene>
<dbReference type="InterPro" id="IPR050644">
    <property type="entry name" value="PG_Glycine_Bridge_Synth"/>
</dbReference>
<name>A0A1G6UH40_9EURY</name>
<dbReference type="Pfam" id="PF13480">
    <property type="entry name" value="Acetyltransf_6"/>
    <property type="match status" value="1"/>
</dbReference>
<dbReference type="GO" id="GO:0008360">
    <property type="term" value="P:regulation of cell shape"/>
    <property type="evidence" value="ECO:0007669"/>
    <property type="project" value="UniProtKB-KW"/>
</dbReference>
<dbReference type="GO" id="GO:0071555">
    <property type="term" value="P:cell wall organization"/>
    <property type="evidence" value="ECO:0007669"/>
    <property type="project" value="UniProtKB-KW"/>
</dbReference>
<keyword evidence="6" id="KW-0961">Cell wall biogenesis/degradation</keyword>
<protein>
    <submittedName>
        <fullName evidence="8">Acetyltransferase (GNAT) domain-containing protein</fullName>
    </submittedName>
</protein>
<dbReference type="AlphaFoldDB" id="A0A1G6UH40"/>
<evidence type="ECO:0000313" key="9">
    <source>
        <dbReference type="EMBL" id="SET96962.1"/>
    </source>
</evidence>
<dbReference type="Proteomes" id="UP000199320">
    <property type="component" value="Unassembled WGS sequence"/>
</dbReference>
<dbReference type="EMBL" id="FOIC01000021">
    <property type="protein sequence ID" value="SET96962.1"/>
    <property type="molecule type" value="Genomic_DNA"/>
</dbReference>
<dbReference type="SUPFAM" id="SSF55729">
    <property type="entry name" value="Acyl-CoA N-acyltransferases (Nat)"/>
    <property type="match status" value="1"/>
</dbReference>
<reference evidence="10 11" key="2">
    <citation type="submission" date="2016-10" db="EMBL/GenBank/DDBJ databases">
        <authorList>
            <person name="Varghese N."/>
            <person name="Submissions S."/>
        </authorList>
    </citation>
    <scope>NUCLEOTIDE SEQUENCE [LARGE SCALE GENOMIC DNA]</scope>
    <source>
        <strain evidence="8 11">CDM_1</strain>
        <strain evidence="10">CDM_6</strain>
    </source>
</reference>
<evidence type="ECO:0000256" key="6">
    <source>
        <dbReference type="ARBA" id="ARBA00023316"/>
    </source>
</evidence>
<evidence type="ECO:0000256" key="2">
    <source>
        <dbReference type="ARBA" id="ARBA00022679"/>
    </source>
</evidence>
<keyword evidence="5" id="KW-0012">Acyltransferase</keyword>
<dbReference type="RefSeq" id="WP_092934616.1">
    <property type="nucleotide sequence ID" value="NZ_FMZP01000021.1"/>
</dbReference>
<accession>A0A1G6UH40</accession>
<dbReference type="InterPro" id="IPR038740">
    <property type="entry name" value="BioF2-like_GNAT_dom"/>
</dbReference>
<dbReference type="EMBL" id="FMZP01000021">
    <property type="protein sequence ID" value="SDD39897.1"/>
    <property type="molecule type" value="Genomic_DNA"/>
</dbReference>
<dbReference type="PANTHER" id="PTHR36174">
    <property type="entry name" value="LIPID II:GLYCINE GLYCYLTRANSFERASE"/>
    <property type="match status" value="1"/>
</dbReference>
<dbReference type="OrthoDB" id="140543at2157"/>
<keyword evidence="10" id="KW-1185">Reference proteome</keyword>
<evidence type="ECO:0000256" key="1">
    <source>
        <dbReference type="ARBA" id="ARBA00009943"/>
    </source>
</evidence>
<sequence length="336" mass="38376">MSIDVRVATDDDLEKWNGYVERSPQGTLCHELEALQVQADHAGATLHPLIGFKGQEPVGLFPVFEIKKQFVTTAFSPPPHLRVPYLGPAFLNMGKLKQRKRERRRQRFIDGCFEWIETELNPKYSHVRTATAFEDARPFKWQAYDVTPEYTYVVNLAREEDDLLMSFSSDARSNIRNTDDDAYEIAVGGSKELRLIHKQVQNRYESQGIGFDVPVEFILDLAERSPNGHVRPYTLRVDGEFVGGIVALEYGDTTGRWMGGVRTDADVDLPTNDLLDWAVMQDGRARGLETYDLIGADTRRINRYKAKFNPELRTYYSLEHGTWGMQTIASLYDSVK</sequence>
<dbReference type="STRING" id="392421.SAMN04488694_12131"/>
<organism evidence="8 11">
    <name type="scientific">Natrinema hispanicum</name>
    <dbReference type="NCBI Taxonomy" id="392421"/>
    <lineage>
        <taxon>Archaea</taxon>
        <taxon>Methanobacteriati</taxon>
        <taxon>Methanobacteriota</taxon>
        <taxon>Stenosarchaea group</taxon>
        <taxon>Halobacteria</taxon>
        <taxon>Halobacteriales</taxon>
        <taxon>Natrialbaceae</taxon>
        <taxon>Natrinema</taxon>
    </lineage>
</organism>
<keyword evidence="3" id="KW-0133">Cell shape</keyword>
<keyword evidence="4" id="KW-0573">Peptidoglycan synthesis</keyword>
<dbReference type="GO" id="GO:0016755">
    <property type="term" value="F:aminoacyltransferase activity"/>
    <property type="evidence" value="ECO:0007669"/>
    <property type="project" value="InterPro"/>
</dbReference>